<dbReference type="InterPro" id="IPR000819">
    <property type="entry name" value="Peptidase_M17_C"/>
</dbReference>
<dbReference type="Pfam" id="PF00883">
    <property type="entry name" value="Peptidase_M17"/>
    <property type="match status" value="2"/>
</dbReference>
<keyword evidence="7" id="KW-0464">Manganese</keyword>
<evidence type="ECO:0000256" key="2">
    <source>
        <dbReference type="ARBA" id="ARBA00022438"/>
    </source>
</evidence>
<organism evidence="10 11">
    <name type="scientific">Microbulbifer harenosus</name>
    <dbReference type="NCBI Taxonomy" id="2576840"/>
    <lineage>
        <taxon>Bacteria</taxon>
        <taxon>Pseudomonadati</taxon>
        <taxon>Pseudomonadota</taxon>
        <taxon>Gammaproteobacteria</taxon>
        <taxon>Cellvibrionales</taxon>
        <taxon>Microbulbiferaceae</taxon>
        <taxon>Microbulbifer</taxon>
    </lineage>
</organism>
<keyword evidence="3" id="KW-0963">Cytoplasm</keyword>
<keyword evidence="11" id="KW-1185">Reference proteome</keyword>
<dbReference type="GO" id="GO:0004177">
    <property type="term" value="F:aminopeptidase activity"/>
    <property type="evidence" value="ECO:0007669"/>
    <property type="project" value="UniProtKB-KW"/>
</dbReference>
<keyword evidence="2 10" id="KW-0031">Aminopeptidase</keyword>
<gene>
    <name evidence="10" type="ORF">FDY93_07350</name>
</gene>
<feature type="region of interest" description="Disordered" evidence="8">
    <location>
        <begin position="191"/>
        <end position="211"/>
    </location>
</feature>
<comment type="caution">
    <text evidence="10">The sequence shown here is derived from an EMBL/GenBank/DDBJ whole genome shotgun (WGS) entry which is preliminary data.</text>
</comment>
<dbReference type="CDD" id="cd00433">
    <property type="entry name" value="Peptidase_M17"/>
    <property type="match status" value="1"/>
</dbReference>
<proteinExistence type="inferred from homology"/>
<sequence length="457" mass="48495">MTTAMQVRLETTAAAEHWGKNALLSFNDSEARIHATEAAGGTLVAVQRGARRLDGMGVTAVALTGDNWDLESRWAFWAGYYNPNRQSTLDWGIGDGEERKELEARKAASLWVREITNGTPENVFPRALAESAADMLQKLAPDAVSYRIVSGDELLEEGFMGIHSVGRGSVRGGAMLQLDYNPFADGSNPFADGSNPFADGSNPSADGSNPAGNDAAAVDICLVGKGITFDSGGYSIKPSAGMAHMKSDMGGAAMVTGGLALAIARGLKKRVKLYLCCAENLISGHAFKLGDIIRYKNGVTAEILNTDAEGRLVLADGLIAASEQNPRYILDAATLTGAAKMAVGRDYNSVLSLEDEMAEKVLSAARSENEKAWRLPLEKFHLEQIPSGFADIANVGVDGSPGASTAAAFLAKFVRDEGRGWVHMDLSGSYLPAPNDQWAQGAKGHGVRTIARFLLDN</sequence>
<dbReference type="PANTHER" id="PTHR11963">
    <property type="entry name" value="LEUCINE AMINOPEPTIDASE-RELATED"/>
    <property type="match status" value="1"/>
</dbReference>
<dbReference type="PRINTS" id="PR00481">
    <property type="entry name" value="LAMNOPPTDASE"/>
</dbReference>
<dbReference type="Gene3D" id="3.40.630.10">
    <property type="entry name" value="Zn peptidases"/>
    <property type="match status" value="1"/>
</dbReference>
<evidence type="ECO:0000313" key="10">
    <source>
        <dbReference type="EMBL" id="TLM78233.1"/>
    </source>
</evidence>
<keyword evidence="4" id="KW-0645">Protease</keyword>
<protein>
    <submittedName>
        <fullName evidence="10">Aminopeptidase PepB</fullName>
    </submittedName>
</protein>
<evidence type="ECO:0000256" key="8">
    <source>
        <dbReference type="SAM" id="MobiDB-lite"/>
    </source>
</evidence>
<evidence type="ECO:0000256" key="6">
    <source>
        <dbReference type="ARBA" id="ARBA00022801"/>
    </source>
</evidence>
<evidence type="ECO:0000256" key="7">
    <source>
        <dbReference type="ARBA" id="ARBA00023211"/>
    </source>
</evidence>
<accession>A0ABY2ULU3</accession>
<dbReference type="PIRSF" id="PIRSF036388">
    <property type="entry name" value="Ctsl_amnpptdse_B"/>
    <property type="match status" value="1"/>
</dbReference>
<dbReference type="InterPro" id="IPR047620">
    <property type="entry name" value="M17_PepB-like_N"/>
</dbReference>
<evidence type="ECO:0000256" key="1">
    <source>
        <dbReference type="ARBA" id="ARBA00009528"/>
    </source>
</evidence>
<keyword evidence="6" id="KW-0378">Hydrolase</keyword>
<evidence type="ECO:0000256" key="3">
    <source>
        <dbReference type="ARBA" id="ARBA00022490"/>
    </source>
</evidence>
<feature type="domain" description="Cytosol aminopeptidase" evidence="9">
    <location>
        <begin position="305"/>
        <end position="312"/>
    </location>
</feature>
<dbReference type="Proteomes" id="UP000306791">
    <property type="component" value="Unassembled WGS sequence"/>
</dbReference>
<evidence type="ECO:0000313" key="11">
    <source>
        <dbReference type="Proteomes" id="UP000306791"/>
    </source>
</evidence>
<dbReference type="EMBL" id="VANI01000007">
    <property type="protein sequence ID" value="TLM78233.1"/>
    <property type="molecule type" value="Genomic_DNA"/>
</dbReference>
<dbReference type="SUPFAM" id="SSF53187">
    <property type="entry name" value="Zn-dependent exopeptidases"/>
    <property type="match status" value="2"/>
</dbReference>
<dbReference type="InterPro" id="IPR011356">
    <property type="entry name" value="Leucine_aapep/pepB"/>
</dbReference>
<dbReference type="Pfam" id="PF12404">
    <property type="entry name" value="DUF3663"/>
    <property type="match status" value="1"/>
</dbReference>
<dbReference type="PANTHER" id="PTHR11963:SF20">
    <property type="entry name" value="PEPTIDASE B"/>
    <property type="match status" value="1"/>
</dbReference>
<evidence type="ECO:0000256" key="4">
    <source>
        <dbReference type="ARBA" id="ARBA00022670"/>
    </source>
</evidence>
<keyword evidence="5" id="KW-0479">Metal-binding</keyword>
<evidence type="ECO:0000259" key="9">
    <source>
        <dbReference type="PROSITE" id="PS00631"/>
    </source>
</evidence>
<feature type="compositionally biased region" description="Polar residues" evidence="8">
    <location>
        <begin position="201"/>
        <end position="211"/>
    </location>
</feature>
<evidence type="ECO:0000256" key="5">
    <source>
        <dbReference type="ARBA" id="ARBA00022723"/>
    </source>
</evidence>
<reference evidence="10 11" key="1">
    <citation type="submission" date="2019-05" db="EMBL/GenBank/DDBJ databases">
        <title>Microbulbifer harenosus sp. nov., an alginate-degrading bacterium isolated from coastal sand.</title>
        <authorList>
            <person name="Huang H."/>
            <person name="Mo K."/>
            <person name="Bao S."/>
        </authorList>
    </citation>
    <scope>NUCLEOTIDE SEQUENCE [LARGE SCALE GENOMIC DNA]</scope>
    <source>
        <strain evidence="10 11">HB161719</strain>
    </source>
</reference>
<dbReference type="PROSITE" id="PS00631">
    <property type="entry name" value="CYTOSOL_AP"/>
    <property type="match status" value="1"/>
</dbReference>
<comment type="similarity">
    <text evidence="1">Belongs to the peptidase M17 family.</text>
</comment>
<dbReference type="InterPro" id="IPR008330">
    <property type="entry name" value="Pept_M17_PepB"/>
</dbReference>
<name>A0ABY2ULU3_9GAMM</name>